<reference evidence="3 4" key="1">
    <citation type="journal article" date="2012" name="J. Bacteriol.">
        <title>Complete Genome Sequence of Flavobacterium indicum GPSTA100-9T, Isolated from Warm Spring Water.</title>
        <authorList>
            <person name="Barbier P."/>
            <person name="Houel A."/>
            <person name="Loux V."/>
            <person name="Poulain J."/>
            <person name="Bernardet J.F."/>
            <person name="Touchon M."/>
            <person name="Duchaud E."/>
        </authorList>
    </citation>
    <scope>NUCLEOTIDE SEQUENCE [LARGE SCALE GENOMIC DNA]</scope>
    <source>
        <strain evidence="4">DSM 17447 / CIP 109464 / GPTSA100-9</strain>
    </source>
</reference>
<dbReference type="InterPro" id="IPR051846">
    <property type="entry name" value="SH2_domain_adapters"/>
</dbReference>
<keyword evidence="1" id="KW-0727">SH2 domain</keyword>
<accession>H8XPK3</accession>
<dbReference type="KEGG" id="fin:KQS_06585"/>
<dbReference type="Pfam" id="PF23237">
    <property type="entry name" value="HYR_4C"/>
    <property type="match status" value="1"/>
</dbReference>
<protein>
    <recommendedName>
        <fullName evidence="2">HYR-like domain-containing protein</fullName>
    </recommendedName>
</protein>
<dbReference type="InterPro" id="IPR026341">
    <property type="entry name" value="T9SS_type_B"/>
</dbReference>
<dbReference type="PANTHER" id="PTHR15127">
    <property type="entry name" value="HEAVYWEIGHT, ISOFORM A"/>
    <property type="match status" value="1"/>
</dbReference>
<dbReference type="GO" id="GO:0001784">
    <property type="term" value="F:phosphotyrosine residue binding"/>
    <property type="evidence" value="ECO:0007669"/>
    <property type="project" value="TreeGrafter"/>
</dbReference>
<dbReference type="Gene3D" id="2.60.40.10">
    <property type="entry name" value="Immunoglobulins"/>
    <property type="match status" value="5"/>
</dbReference>
<dbReference type="EMBL" id="HE774682">
    <property type="protein sequence ID" value="CCG53277.1"/>
    <property type="molecule type" value="Genomic_DNA"/>
</dbReference>
<dbReference type="Pfam" id="PF13585">
    <property type="entry name" value="CHU_C"/>
    <property type="match status" value="1"/>
</dbReference>
<dbReference type="Proteomes" id="UP000007599">
    <property type="component" value="Chromosome I"/>
</dbReference>
<evidence type="ECO:0000313" key="3">
    <source>
        <dbReference type="EMBL" id="CCG53277.1"/>
    </source>
</evidence>
<evidence type="ECO:0000256" key="1">
    <source>
        <dbReference type="ARBA" id="ARBA00022999"/>
    </source>
</evidence>
<dbReference type="AlphaFoldDB" id="H8XPK3"/>
<feature type="domain" description="HYR-like" evidence="2">
    <location>
        <begin position="811"/>
        <end position="882"/>
    </location>
</feature>
<evidence type="ECO:0000259" key="2">
    <source>
        <dbReference type="Pfam" id="PF23237"/>
    </source>
</evidence>
<dbReference type="RefSeq" id="WP_014388402.1">
    <property type="nucleotide sequence ID" value="NC_017025.1"/>
</dbReference>
<evidence type="ECO:0000313" key="4">
    <source>
        <dbReference type="Proteomes" id="UP000007599"/>
    </source>
</evidence>
<dbReference type="InterPro" id="IPR057078">
    <property type="entry name" value="HYR-4C"/>
</dbReference>
<dbReference type="InterPro" id="IPR013783">
    <property type="entry name" value="Ig-like_fold"/>
</dbReference>
<reference evidence="4" key="2">
    <citation type="submission" date="2012-03" db="EMBL/GenBank/DDBJ databases">
        <title>Complete genome sequence of Flavobacterium indicum GPTSA100-9T, isolated from warm spring water.</title>
        <authorList>
            <person name="Barbier P."/>
            <person name="Houel A."/>
            <person name="Loux V."/>
            <person name="Poulain J."/>
            <person name="Bernardet J.-F."/>
            <person name="Touchon M."/>
            <person name="Duchaud E."/>
        </authorList>
    </citation>
    <scope>NUCLEOTIDE SEQUENCE [LARGE SCALE GENOMIC DNA]</scope>
    <source>
        <strain evidence="4">DSM 17447 / CIP 109464 / GPTSA100-9</strain>
    </source>
</reference>
<dbReference type="PATRIC" id="fig|1094466.5.peg.1294"/>
<dbReference type="NCBIfam" id="TIGR04131">
    <property type="entry name" value="Bac_Flav_CTERM"/>
    <property type="match status" value="1"/>
</dbReference>
<keyword evidence="4" id="KW-1185">Reference proteome</keyword>
<sequence>MSTATFTIQDTTAPVIAIQATNQTVECDGNGNSTALNAWLASNGGASATDACSNVTWTNNFTSLSDTCGATGSATVTFTATDNCGNSTSSTATFTIQDTTAPVIAIQAANQTVECDGNGNTTALNAWLASNGGASATDACSNVTWTNNFSSVSDTCGATGSATVTFTATDTCGNSSSSTATFTIQDTTAPVIAIQAANQTVECDGNGNTAALNAWLASNGGASATDACSNVTWTNNFTSLSDTCGATGSATVTFTATDNCGNSSSSTATFTIQDTTAPVIAIQAANQTVECDGNGNSTALNAWLASNGGASASDTCSNVTWTNNFSSLSDTCGATGSATVTFTATDNCGNSTSSTATFTIQDTTAPVIAIQATNQTVECDGNGNTAALNAWLASNGGASATDACSNVTWTNNFSSVSDTCGATGSATVTFTATDTCGNSTSSTATFTIQDTTAPVIAIQAANQTVECDGNGNSTTLNAWLASNGGASASDACSSVTWTNNFTSLSDTCGATGSATVTFTATDSCGNSTSSTATFTIQDTTAPVIAIQAANQTVECDGNGNTTALNAWLASNGGASASDACSNVTWTNNFTSLSDTCGATGSATVTFTATDTCGNSSTSIATFTIQDTTAPVIAIQAANQTVECDGNGNTTALNAWLAANGGASASDVCSNVTWTNNFSSLSDTCGATGSATVTFTATDSCGNSTSSTATFTIQDTTAPVIAIQAANQTVECDGNGNSTALNAWLASNGGASATDACSSVTWTNNFSSVSDTCGATGSATVTFTATDNCGNSSTSTATFTIQDTTAPVITSTLPENISVSCDAIPQPVTMTSSDACDNEISITVNDVINTEESNCAGNYIIYRTWTFADDCQNVTTYTQTITVFDTSPPTLVGEIQTDINANCDAIPTVPNLQFIDNCYGIGTITFNETTSIISIYQYNIIREWIVSDNCGNEATFTQTIHVTVEQPFDAIPYTICQDETPIDLFTLLNDNVPITGTWVEDNTSGALNGSIFDPSGLVFGYYTIKYIVNVDDDSCPMIFEVYIHVDDCGVLANCEINVYNAVSPNGDGLNDVFIIDGITCYPNNTVEIYNRWGILVYDTSGYNNSSIAFKGYSENKLTVGDARLPGDTYFYILKYKDAQNNSFEKTGYLYLKY</sequence>
<dbReference type="STRING" id="1094466.KQS_06585"/>
<dbReference type="PANTHER" id="PTHR15127:SF32">
    <property type="entry name" value="HEAVYWEIGHT, ISOFORM A"/>
    <property type="match status" value="1"/>
</dbReference>
<gene>
    <name evidence="3" type="ordered locus">KQS_06585</name>
</gene>
<name>H8XPK3_FLAIG</name>
<dbReference type="HOGENOM" id="CLU_264515_0_0_10"/>
<dbReference type="eggNOG" id="COG2304">
    <property type="taxonomic scope" value="Bacteria"/>
</dbReference>
<proteinExistence type="predicted"/>
<dbReference type="OrthoDB" id="599464at2"/>
<organism evidence="3 4">
    <name type="scientific">Flavobacterium indicum (strain DSM 17447 / CIP 109464 / GPTSA100-9)</name>
    <dbReference type="NCBI Taxonomy" id="1094466"/>
    <lineage>
        <taxon>Bacteria</taxon>
        <taxon>Pseudomonadati</taxon>
        <taxon>Bacteroidota</taxon>
        <taxon>Flavobacteriia</taxon>
        <taxon>Flavobacteriales</taxon>
        <taxon>Flavobacteriaceae</taxon>
        <taxon>Flavobacterium</taxon>
    </lineage>
</organism>